<dbReference type="PROSITE" id="PS51318">
    <property type="entry name" value="TAT"/>
    <property type="match status" value="1"/>
</dbReference>
<evidence type="ECO:0000313" key="2">
    <source>
        <dbReference type="Proteomes" id="UP000380867"/>
    </source>
</evidence>
<dbReference type="Proteomes" id="UP000380867">
    <property type="component" value="Unassembled WGS sequence"/>
</dbReference>
<protein>
    <submittedName>
        <fullName evidence="1">Uncharacterized protein</fullName>
    </submittedName>
</protein>
<comment type="caution">
    <text evidence="1">The sequence shown here is derived from an EMBL/GenBank/DDBJ whole genome shotgun (WGS) entry which is preliminary data.</text>
</comment>
<accession>A0A5M4FEV2</accession>
<organism evidence="1 2">
    <name type="scientific">Aeromicrobium ginsengisoli</name>
    <dbReference type="NCBI Taxonomy" id="363867"/>
    <lineage>
        <taxon>Bacteria</taxon>
        <taxon>Bacillati</taxon>
        <taxon>Actinomycetota</taxon>
        <taxon>Actinomycetes</taxon>
        <taxon>Propionibacteriales</taxon>
        <taxon>Nocardioidaceae</taxon>
        <taxon>Aeromicrobium</taxon>
    </lineage>
</organism>
<reference evidence="1" key="1">
    <citation type="submission" date="2019-09" db="EMBL/GenBank/DDBJ databases">
        <authorList>
            <person name="Li J."/>
        </authorList>
    </citation>
    <scope>NUCLEOTIDE SEQUENCE [LARGE SCALE GENOMIC DNA]</scope>
    <source>
        <strain evidence="1">JCM 14732</strain>
    </source>
</reference>
<evidence type="ECO:0000313" key="1">
    <source>
        <dbReference type="EMBL" id="KAA1397739.1"/>
    </source>
</evidence>
<name>A0A5M4FEV2_9ACTN</name>
<dbReference type="AlphaFoldDB" id="A0A5M4FEV2"/>
<proteinExistence type="predicted"/>
<dbReference type="EMBL" id="SDPQ02000002">
    <property type="protein sequence ID" value="KAA1397739.1"/>
    <property type="molecule type" value="Genomic_DNA"/>
</dbReference>
<keyword evidence="2" id="KW-1185">Reference proteome</keyword>
<sequence>MENVETFAPSPGGPAHLSRRRLIQAFAATLVVAQIGGMGVGGPETATAVAATTQSPPAYDDIVGLL</sequence>
<dbReference type="InterPro" id="IPR006311">
    <property type="entry name" value="TAT_signal"/>
</dbReference>
<gene>
    <name evidence="1" type="ORF">ESP70_010330</name>
</gene>
<dbReference type="RefSeq" id="WP_149689184.1">
    <property type="nucleotide sequence ID" value="NZ_SDPQ02000002.1"/>
</dbReference>